<keyword evidence="3" id="KW-1185">Reference proteome</keyword>
<dbReference type="InterPro" id="IPR040256">
    <property type="entry name" value="At4g02000-like"/>
</dbReference>
<reference evidence="2" key="2">
    <citation type="journal article" date="2023" name="Plants (Basel)">
        <title>Annotation of the Turnera subulata (Passifloraceae) Draft Genome Reveals the S-Locus Evolved after the Divergence of Turneroideae from Passifloroideae in a Stepwise Manner.</title>
        <authorList>
            <person name="Henning P.M."/>
            <person name="Roalson E.H."/>
            <person name="Mir W."/>
            <person name="McCubbin A.G."/>
            <person name="Shore J.S."/>
        </authorList>
    </citation>
    <scope>NUCLEOTIDE SEQUENCE</scope>
    <source>
        <strain evidence="2">F60SS</strain>
    </source>
</reference>
<dbReference type="OrthoDB" id="1751344at2759"/>
<dbReference type="PANTHER" id="PTHR31286:SF180">
    <property type="entry name" value="OS10G0362600 PROTEIN"/>
    <property type="match status" value="1"/>
</dbReference>
<protein>
    <recommendedName>
        <fullName evidence="1">DUF4283 domain-containing protein</fullName>
    </recommendedName>
</protein>
<evidence type="ECO:0000313" key="3">
    <source>
        <dbReference type="Proteomes" id="UP001141552"/>
    </source>
</evidence>
<reference evidence="2" key="1">
    <citation type="submission" date="2022-02" db="EMBL/GenBank/DDBJ databases">
        <authorList>
            <person name="Henning P.M."/>
            <person name="McCubbin A.G."/>
            <person name="Shore J.S."/>
        </authorList>
    </citation>
    <scope>NUCLEOTIDE SEQUENCE</scope>
    <source>
        <strain evidence="2">F60SS</strain>
        <tissue evidence="2">Leaves</tissue>
    </source>
</reference>
<dbReference type="PANTHER" id="PTHR31286">
    <property type="entry name" value="GLYCINE-RICH CELL WALL STRUCTURAL PROTEIN 1.8-LIKE"/>
    <property type="match status" value="1"/>
</dbReference>
<dbReference type="InterPro" id="IPR025558">
    <property type="entry name" value="DUF4283"/>
</dbReference>
<dbReference type="EMBL" id="JAKUCV010004204">
    <property type="protein sequence ID" value="KAJ4836188.1"/>
    <property type="molecule type" value="Genomic_DNA"/>
</dbReference>
<evidence type="ECO:0000259" key="1">
    <source>
        <dbReference type="Pfam" id="PF14111"/>
    </source>
</evidence>
<feature type="domain" description="DUF4283" evidence="1">
    <location>
        <begin position="133"/>
        <end position="210"/>
    </location>
</feature>
<sequence length="368" mass="39564">MESSLFDDEGRTRTKAPLVIDLGKLVLPNPKLTPGSNAKTKAAVPILAPVSFAPATTKSLEDHGLGASSENASIPLASVSTTIAPTAPSGASYAKVASRAPKNPQPLKFVEPMFTDDKSTISIPPELIAIGREKYSMCLIGKFLGNAPKMGLIQAVLNKLWGRDGAVSVSSYKEGLFLIQLPNEIAFSRALYRGPWHVGGIPLVLWPWNSSPQKLDSSSAIFPVWVQMKNVPLELLTQEGLSYLASAIGIPLHADQDCSKLFKSDCANVYTEVDFSEPLKNDLVVEINGEKVVIDISYSWKPQRCGNCKGWGHHELACSLKKSVTKWVPKIATVTAAAPVSTLCSTRPNSVAESIPTATFKSDSLHIN</sequence>
<dbReference type="Pfam" id="PF14111">
    <property type="entry name" value="DUF4283"/>
    <property type="match status" value="1"/>
</dbReference>
<comment type="caution">
    <text evidence="2">The sequence shown here is derived from an EMBL/GenBank/DDBJ whole genome shotgun (WGS) entry which is preliminary data.</text>
</comment>
<evidence type="ECO:0000313" key="2">
    <source>
        <dbReference type="EMBL" id="KAJ4836188.1"/>
    </source>
</evidence>
<dbReference type="AlphaFoldDB" id="A0A9Q0JC94"/>
<accession>A0A9Q0JC94</accession>
<organism evidence="2 3">
    <name type="scientific">Turnera subulata</name>
    <dbReference type="NCBI Taxonomy" id="218843"/>
    <lineage>
        <taxon>Eukaryota</taxon>
        <taxon>Viridiplantae</taxon>
        <taxon>Streptophyta</taxon>
        <taxon>Embryophyta</taxon>
        <taxon>Tracheophyta</taxon>
        <taxon>Spermatophyta</taxon>
        <taxon>Magnoliopsida</taxon>
        <taxon>eudicotyledons</taxon>
        <taxon>Gunneridae</taxon>
        <taxon>Pentapetalae</taxon>
        <taxon>rosids</taxon>
        <taxon>fabids</taxon>
        <taxon>Malpighiales</taxon>
        <taxon>Passifloraceae</taxon>
        <taxon>Turnera</taxon>
    </lineage>
</organism>
<name>A0A9Q0JC94_9ROSI</name>
<gene>
    <name evidence="2" type="ORF">Tsubulata_013723</name>
</gene>
<dbReference type="Proteomes" id="UP001141552">
    <property type="component" value="Unassembled WGS sequence"/>
</dbReference>
<proteinExistence type="predicted"/>